<evidence type="ECO:0000313" key="5">
    <source>
        <dbReference type="EMBL" id="UWZ83146.1"/>
    </source>
</evidence>
<dbReference type="EMBL" id="CP093313">
    <property type="protein sequence ID" value="UWZ83146.1"/>
    <property type="molecule type" value="Genomic_DNA"/>
</dbReference>
<keyword evidence="6" id="KW-1185">Reference proteome</keyword>
<dbReference type="PROSITE" id="PS50887">
    <property type="entry name" value="GGDEF"/>
    <property type="match status" value="1"/>
</dbReference>
<feature type="coiled-coil region" evidence="3">
    <location>
        <begin position="155"/>
        <end position="200"/>
    </location>
</feature>
<evidence type="ECO:0000256" key="1">
    <source>
        <dbReference type="ARBA" id="ARBA00012528"/>
    </source>
</evidence>
<dbReference type="InterPro" id="IPR000160">
    <property type="entry name" value="GGDEF_dom"/>
</dbReference>
<protein>
    <recommendedName>
        <fullName evidence="1">diguanylate cyclase</fullName>
        <ecNumber evidence="1">2.7.7.65</ecNumber>
    </recommendedName>
</protein>
<comment type="catalytic activity">
    <reaction evidence="2">
        <text>2 GTP = 3',3'-c-di-GMP + 2 diphosphate</text>
        <dbReference type="Rhea" id="RHEA:24898"/>
        <dbReference type="ChEBI" id="CHEBI:33019"/>
        <dbReference type="ChEBI" id="CHEBI:37565"/>
        <dbReference type="ChEBI" id="CHEBI:58805"/>
        <dbReference type="EC" id="2.7.7.65"/>
    </reaction>
</comment>
<feature type="domain" description="GGDEF" evidence="4">
    <location>
        <begin position="227"/>
        <end position="359"/>
    </location>
</feature>
<dbReference type="InterPro" id="IPR043128">
    <property type="entry name" value="Rev_trsase/Diguanyl_cyclase"/>
</dbReference>
<accession>A0A9J7BN11</accession>
<dbReference type="SUPFAM" id="SSF55073">
    <property type="entry name" value="Nucleotide cyclase"/>
    <property type="match status" value="1"/>
</dbReference>
<evidence type="ECO:0000256" key="2">
    <source>
        <dbReference type="ARBA" id="ARBA00034247"/>
    </source>
</evidence>
<dbReference type="GO" id="GO:0052621">
    <property type="term" value="F:diguanylate cyclase activity"/>
    <property type="evidence" value="ECO:0007669"/>
    <property type="project" value="UniProtKB-EC"/>
</dbReference>
<evidence type="ECO:0000256" key="3">
    <source>
        <dbReference type="SAM" id="Coils"/>
    </source>
</evidence>
<dbReference type="RefSeq" id="WP_260792480.1">
    <property type="nucleotide sequence ID" value="NZ_CP093313.1"/>
</dbReference>
<name>A0A9J7BN11_9BACT</name>
<dbReference type="AlphaFoldDB" id="A0A9J7BN11"/>
<gene>
    <name evidence="5" type="ORF">MOP44_21570</name>
</gene>
<proteinExistence type="predicted"/>
<dbReference type="KEGG" id="orp:MOP44_21570"/>
<dbReference type="Pfam" id="PF00990">
    <property type="entry name" value="GGDEF"/>
    <property type="match status" value="1"/>
</dbReference>
<dbReference type="CDD" id="cd01949">
    <property type="entry name" value="GGDEF"/>
    <property type="match status" value="1"/>
</dbReference>
<dbReference type="PANTHER" id="PTHR45138:SF9">
    <property type="entry name" value="DIGUANYLATE CYCLASE DGCM-RELATED"/>
    <property type="match status" value="1"/>
</dbReference>
<dbReference type="InterPro" id="IPR050469">
    <property type="entry name" value="Diguanylate_Cyclase"/>
</dbReference>
<dbReference type="Proteomes" id="UP001059380">
    <property type="component" value="Chromosome"/>
</dbReference>
<sequence length="359" mass="38997">MISIRKYLDGPEAVAVTPAPETRNRRSTLEVAAVYLDAYRSALTDFGRCSVDVCASTGAPLENSLVRTSDGLASSRSADLVAASAAQVRACLKEWSHNTARHFQQKAAEVKQILLAMAQTTAAVTQRDQRCTDQLTSITTSLQRITSLDDISAMRRAIEHNAANLKASIDRMQVEGRAVLDQMQAKVAAFETKLQEAEDFAACDPLTHLRNRLYLEDQLAQRISAGSRFCVAILDIDGFKSVNDTHGHVLGDELLKHFAAELRSACRSSDIVGRWGGDEFLVLLDCGIDNAQAQIDRAVKWACGNYTVQGTEGPVKLTVGASVGLAEFAAPESMKELLDRADAAMYQNKRAGRPPTKIA</sequence>
<evidence type="ECO:0000313" key="6">
    <source>
        <dbReference type="Proteomes" id="UP001059380"/>
    </source>
</evidence>
<dbReference type="InterPro" id="IPR029787">
    <property type="entry name" value="Nucleotide_cyclase"/>
</dbReference>
<dbReference type="PANTHER" id="PTHR45138">
    <property type="entry name" value="REGULATORY COMPONENTS OF SENSORY TRANSDUCTION SYSTEM"/>
    <property type="match status" value="1"/>
</dbReference>
<dbReference type="SMART" id="SM00267">
    <property type="entry name" value="GGDEF"/>
    <property type="match status" value="1"/>
</dbReference>
<evidence type="ECO:0000259" key="4">
    <source>
        <dbReference type="PROSITE" id="PS50887"/>
    </source>
</evidence>
<dbReference type="Gene3D" id="3.30.70.270">
    <property type="match status" value="1"/>
</dbReference>
<reference evidence="5" key="1">
    <citation type="submission" date="2021-04" db="EMBL/GenBank/DDBJ databases">
        <title>Phylogenetic analysis of Acidobacteriaceae.</title>
        <authorList>
            <person name="Qiu L."/>
            <person name="Zhang Q."/>
        </authorList>
    </citation>
    <scope>NUCLEOTIDE SEQUENCE</scope>
    <source>
        <strain evidence="5">DSM 25168</strain>
    </source>
</reference>
<dbReference type="EC" id="2.7.7.65" evidence="1"/>
<organism evidence="5 6">
    <name type="scientific">Occallatibacter riparius</name>
    <dbReference type="NCBI Taxonomy" id="1002689"/>
    <lineage>
        <taxon>Bacteria</taxon>
        <taxon>Pseudomonadati</taxon>
        <taxon>Acidobacteriota</taxon>
        <taxon>Terriglobia</taxon>
        <taxon>Terriglobales</taxon>
        <taxon>Acidobacteriaceae</taxon>
        <taxon>Occallatibacter</taxon>
    </lineage>
</organism>
<keyword evidence="3" id="KW-0175">Coiled coil</keyword>
<dbReference type="NCBIfam" id="TIGR00254">
    <property type="entry name" value="GGDEF"/>
    <property type="match status" value="1"/>
</dbReference>